<gene>
    <name evidence="6" type="ORF">CPB84DRAFT_1731581</name>
</gene>
<dbReference type="GO" id="GO:0032259">
    <property type="term" value="P:methylation"/>
    <property type="evidence" value="ECO:0007669"/>
    <property type="project" value="UniProtKB-KW"/>
</dbReference>
<feature type="domain" description="O-methyltransferase C-terminal" evidence="4">
    <location>
        <begin position="251"/>
        <end position="365"/>
    </location>
</feature>
<dbReference type="InterPro" id="IPR036388">
    <property type="entry name" value="WH-like_DNA-bd_sf"/>
</dbReference>
<dbReference type="GO" id="GO:0008171">
    <property type="term" value="F:O-methyltransferase activity"/>
    <property type="evidence" value="ECO:0007669"/>
    <property type="project" value="InterPro"/>
</dbReference>
<evidence type="ECO:0000313" key="6">
    <source>
        <dbReference type="EMBL" id="KAF8896767.1"/>
    </source>
</evidence>
<reference evidence="6" key="1">
    <citation type="submission" date="2020-11" db="EMBL/GenBank/DDBJ databases">
        <authorList>
            <consortium name="DOE Joint Genome Institute"/>
            <person name="Ahrendt S."/>
            <person name="Riley R."/>
            <person name="Andreopoulos W."/>
            <person name="LaButti K."/>
            <person name="Pangilinan J."/>
            <person name="Ruiz-duenas F.J."/>
            <person name="Barrasa J.M."/>
            <person name="Sanchez-Garcia M."/>
            <person name="Camarero S."/>
            <person name="Miyauchi S."/>
            <person name="Serrano A."/>
            <person name="Linde D."/>
            <person name="Babiker R."/>
            <person name="Drula E."/>
            <person name="Ayuso-Fernandez I."/>
            <person name="Pacheco R."/>
            <person name="Padilla G."/>
            <person name="Ferreira P."/>
            <person name="Barriuso J."/>
            <person name="Kellner H."/>
            <person name="Castanera R."/>
            <person name="Alfaro M."/>
            <person name="Ramirez L."/>
            <person name="Pisabarro A.G."/>
            <person name="Kuo A."/>
            <person name="Tritt A."/>
            <person name="Lipzen A."/>
            <person name="He G."/>
            <person name="Yan M."/>
            <person name="Ng V."/>
            <person name="Cullen D."/>
            <person name="Martin F."/>
            <person name="Rosso M.-N."/>
            <person name="Henrissat B."/>
            <person name="Hibbett D."/>
            <person name="Martinez A.T."/>
            <person name="Grigoriev I.V."/>
        </authorList>
    </citation>
    <scope>NUCLEOTIDE SEQUENCE</scope>
    <source>
        <strain evidence="6">AH 44721</strain>
    </source>
</reference>
<dbReference type="EMBL" id="JADNYJ010000059">
    <property type="protein sequence ID" value="KAF8896767.1"/>
    <property type="molecule type" value="Genomic_DNA"/>
</dbReference>
<dbReference type="SUPFAM" id="SSF53335">
    <property type="entry name" value="S-adenosyl-L-methionine-dependent methyltransferases"/>
    <property type="match status" value="1"/>
</dbReference>
<dbReference type="InterPro" id="IPR029063">
    <property type="entry name" value="SAM-dependent_MTases_sf"/>
</dbReference>
<keyword evidence="1 6" id="KW-0489">Methyltransferase</keyword>
<evidence type="ECO:0000313" key="7">
    <source>
        <dbReference type="Proteomes" id="UP000724874"/>
    </source>
</evidence>
<keyword evidence="3" id="KW-0949">S-adenosyl-L-methionine</keyword>
<dbReference type="InterPro" id="IPR016461">
    <property type="entry name" value="COMT-like"/>
</dbReference>
<dbReference type="Pfam" id="PF08100">
    <property type="entry name" value="Dimerisation"/>
    <property type="match status" value="1"/>
</dbReference>
<comment type="caution">
    <text evidence="6">The sequence shown here is derived from an EMBL/GenBank/DDBJ whole genome shotgun (WGS) entry which is preliminary data.</text>
</comment>
<evidence type="ECO:0000259" key="5">
    <source>
        <dbReference type="Pfam" id="PF08100"/>
    </source>
</evidence>
<evidence type="ECO:0000259" key="4">
    <source>
        <dbReference type="Pfam" id="PF00891"/>
    </source>
</evidence>
<dbReference type="AlphaFoldDB" id="A0A9P5NMK4"/>
<dbReference type="InterPro" id="IPR036390">
    <property type="entry name" value="WH_DNA-bd_sf"/>
</dbReference>
<evidence type="ECO:0000256" key="2">
    <source>
        <dbReference type="ARBA" id="ARBA00022679"/>
    </source>
</evidence>
<dbReference type="InterPro" id="IPR012967">
    <property type="entry name" value="COMT_dimerisation"/>
</dbReference>
<dbReference type="PROSITE" id="PS51683">
    <property type="entry name" value="SAM_OMT_II"/>
    <property type="match status" value="1"/>
</dbReference>
<keyword evidence="2" id="KW-0808">Transferase</keyword>
<dbReference type="Gene3D" id="1.10.10.10">
    <property type="entry name" value="Winged helix-like DNA-binding domain superfamily/Winged helix DNA-binding domain"/>
    <property type="match status" value="1"/>
</dbReference>
<dbReference type="Gene3D" id="3.40.50.150">
    <property type="entry name" value="Vaccinia Virus protein VP39"/>
    <property type="match status" value="1"/>
</dbReference>
<dbReference type="OrthoDB" id="2410195at2759"/>
<evidence type="ECO:0000256" key="1">
    <source>
        <dbReference type="ARBA" id="ARBA00022603"/>
    </source>
</evidence>
<proteinExistence type="predicted"/>
<accession>A0A9P5NMK4</accession>
<organism evidence="6 7">
    <name type="scientific">Gymnopilus junonius</name>
    <name type="common">Spectacular rustgill mushroom</name>
    <name type="synonym">Gymnopilus spectabilis subsp. junonius</name>
    <dbReference type="NCBI Taxonomy" id="109634"/>
    <lineage>
        <taxon>Eukaryota</taxon>
        <taxon>Fungi</taxon>
        <taxon>Dikarya</taxon>
        <taxon>Basidiomycota</taxon>
        <taxon>Agaricomycotina</taxon>
        <taxon>Agaricomycetes</taxon>
        <taxon>Agaricomycetidae</taxon>
        <taxon>Agaricales</taxon>
        <taxon>Agaricineae</taxon>
        <taxon>Hymenogastraceae</taxon>
        <taxon>Gymnopilus</taxon>
    </lineage>
</organism>
<dbReference type="PANTHER" id="PTHR43712">
    <property type="entry name" value="PUTATIVE (AFU_ORTHOLOGUE AFUA_4G14580)-RELATED"/>
    <property type="match status" value="1"/>
</dbReference>
<feature type="domain" description="O-methyltransferase dimerisation" evidence="5">
    <location>
        <begin position="64"/>
        <end position="134"/>
    </location>
</feature>
<sequence length="459" mass="50469">MDSFCVKHGVKLPSLNDPFTQESEGPRMHPEVSQAVSHIVSAAAQLIAIVRPAPVTLMTTAIQVHVSSALRVAVDSNVVEILREAGSQGLHVRQISAKNGIDSGKLGRILRLLASEHIFNEIAPDTFSNNRISSAIDTGKSFDGLVSQPDMKFIGTNGIAAGISRFTDESVKSSAYLYEALTDPEFSKKADPFHTAFNLAYKTNLPLFPWLGQAGNEQRLRRFGIAIDGGNKMLPPNGILMGYPWSSLSLGSVIVDVGGGIGTESMKIAKEFPSLKLIVQDTRDVVGNGIKYFETQFPEGMSSGRVTFQVHDFLQRQPVTNARVFFLRLILHDWPDETCIRILKNLRDSANPNTELIINECIMDYACPVDRITVKDIPGAVGQTPPSPLLSNMGHARIFNYLIDLQMAIMLNGVERTIEQYAELFQKSGWELKQVFRMPEGHAMLHKIVGVPSIQSVIT</sequence>
<dbReference type="PANTHER" id="PTHR43712:SF2">
    <property type="entry name" value="O-METHYLTRANSFERASE CICE"/>
    <property type="match status" value="1"/>
</dbReference>
<keyword evidence="7" id="KW-1185">Reference proteome</keyword>
<dbReference type="Proteomes" id="UP000724874">
    <property type="component" value="Unassembled WGS sequence"/>
</dbReference>
<evidence type="ECO:0000256" key="3">
    <source>
        <dbReference type="ARBA" id="ARBA00022691"/>
    </source>
</evidence>
<protein>
    <submittedName>
        <fullName evidence="6">S-adenosyl-L-methionine-dependent methyltransferase</fullName>
    </submittedName>
</protein>
<dbReference type="SUPFAM" id="SSF46785">
    <property type="entry name" value="Winged helix' DNA-binding domain"/>
    <property type="match status" value="1"/>
</dbReference>
<dbReference type="Pfam" id="PF00891">
    <property type="entry name" value="Methyltransf_2"/>
    <property type="match status" value="1"/>
</dbReference>
<dbReference type="GO" id="GO:0046983">
    <property type="term" value="F:protein dimerization activity"/>
    <property type="evidence" value="ECO:0007669"/>
    <property type="project" value="InterPro"/>
</dbReference>
<dbReference type="InterPro" id="IPR001077">
    <property type="entry name" value="COMT_C"/>
</dbReference>
<name>A0A9P5NMK4_GYMJU</name>